<protein>
    <submittedName>
        <fullName evidence="1">Uncharacterized protein</fullName>
    </submittedName>
</protein>
<proteinExistence type="predicted"/>
<evidence type="ECO:0000313" key="1">
    <source>
        <dbReference type="EMBL" id="EDO59531.1"/>
    </source>
</evidence>
<organism evidence="1 2">
    <name type="scientific">[Clostridium] leptum DSM 753</name>
    <dbReference type="NCBI Taxonomy" id="428125"/>
    <lineage>
        <taxon>Bacteria</taxon>
        <taxon>Bacillati</taxon>
        <taxon>Bacillota</taxon>
        <taxon>Clostridia</taxon>
        <taxon>Eubacteriales</taxon>
        <taxon>Oscillospiraceae</taxon>
        <taxon>Oscillospiraceae incertae sedis</taxon>
    </lineage>
</organism>
<dbReference type="AlphaFoldDB" id="A7VYA3"/>
<name>A7VYA3_9FIRM</name>
<reference evidence="1 2" key="2">
    <citation type="submission" date="2007-08" db="EMBL/GenBank/DDBJ databases">
        <authorList>
            <person name="Fulton L."/>
            <person name="Clifton S."/>
            <person name="Fulton B."/>
            <person name="Xu J."/>
            <person name="Minx P."/>
            <person name="Pepin K.H."/>
            <person name="Johnson M."/>
            <person name="Thiruvilangam P."/>
            <person name="Bhonagiri V."/>
            <person name="Nash W.E."/>
            <person name="Wang C."/>
            <person name="Mardis E.R."/>
            <person name="Wilson R.K."/>
        </authorList>
    </citation>
    <scope>NUCLEOTIDE SEQUENCE [LARGE SCALE GENOMIC DNA]</scope>
    <source>
        <strain evidence="1 2">DSM 753</strain>
    </source>
</reference>
<dbReference type="EMBL" id="ABCB02000021">
    <property type="protein sequence ID" value="EDO59531.1"/>
    <property type="molecule type" value="Genomic_DNA"/>
</dbReference>
<comment type="caution">
    <text evidence="1">The sequence shown here is derived from an EMBL/GenBank/DDBJ whole genome shotgun (WGS) entry which is preliminary data.</text>
</comment>
<dbReference type="Proteomes" id="UP000003490">
    <property type="component" value="Unassembled WGS sequence"/>
</dbReference>
<accession>A7VYA3</accession>
<gene>
    <name evidence="1" type="ORF">CLOLEP_03581</name>
</gene>
<reference evidence="1 2" key="1">
    <citation type="submission" date="2007-08" db="EMBL/GenBank/DDBJ databases">
        <title>Draft genome sequence of Clostridium leptum (DSM 753).</title>
        <authorList>
            <person name="Sudarsanam P."/>
            <person name="Ley R."/>
            <person name="Guruge J."/>
            <person name="Turnbaugh P.J."/>
            <person name="Mahowald M."/>
            <person name="Liep D."/>
            <person name="Gordon J."/>
        </authorList>
    </citation>
    <scope>NUCLEOTIDE SEQUENCE [LARGE SCALE GENOMIC DNA]</scope>
    <source>
        <strain evidence="1 2">DSM 753</strain>
    </source>
</reference>
<dbReference type="HOGENOM" id="CLU_3097395_0_0_9"/>
<dbReference type="OrthoDB" id="9801008at2"/>
<sequence length="51" mass="5911">MERRFCQSCGMPLGDETLLETESSGNIVFIASKRALSPRTARWRKWRVPEL</sequence>
<evidence type="ECO:0000313" key="2">
    <source>
        <dbReference type="Proteomes" id="UP000003490"/>
    </source>
</evidence>